<feature type="non-terminal residue" evidence="1">
    <location>
        <position position="1"/>
    </location>
</feature>
<dbReference type="AlphaFoldDB" id="E2AG08"/>
<dbReference type="Proteomes" id="UP000000311">
    <property type="component" value="Unassembled WGS sequence"/>
</dbReference>
<dbReference type="EMBL" id="GL439190">
    <property type="protein sequence ID" value="EFN67635.1"/>
    <property type="molecule type" value="Genomic_DNA"/>
</dbReference>
<sequence length="108" mass="12862">YDIIVEHYQNYTVLSNKPIQEGIETNDKNMTKTHLHSLVKPIYLLFLANRNNFSLMRGTNESIRVNMWCRMHCEFAHQFAENITSCLFDKWKRLNQTCEINHIALPDF</sequence>
<dbReference type="OrthoDB" id="7554845at2759"/>
<gene>
    <name evidence="1" type="ORF">EAG_02996</name>
</gene>
<evidence type="ECO:0000313" key="1">
    <source>
        <dbReference type="EMBL" id="EFN67635.1"/>
    </source>
</evidence>
<protein>
    <submittedName>
        <fullName evidence="1">Uncharacterized protein</fullName>
    </submittedName>
</protein>
<evidence type="ECO:0000313" key="2">
    <source>
        <dbReference type="Proteomes" id="UP000000311"/>
    </source>
</evidence>
<proteinExistence type="predicted"/>
<organism evidence="2">
    <name type="scientific">Camponotus floridanus</name>
    <name type="common">Florida carpenter ant</name>
    <dbReference type="NCBI Taxonomy" id="104421"/>
    <lineage>
        <taxon>Eukaryota</taxon>
        <taxon>Metazoa</taxon>
        <taxon>Ecdysozoa</taxon>
        <taxon>Arthropoda</taxon>
        <taxon>Hexapoda</taxon>
        <taxon>Insecta</taxon>
        <taxon>Pterygota</taxon>
        <taxon>Neoptera</taxon>
        <taxon>Endopterygota</taxon>
        <taxon>Hymenoptera</taxon>
        <taxon>Apocrita</taxon>
        <taxon>Aculeata</taxon>
        <taxon>Formicoidea</taxon>
        <taxon>Formicidae</taxon>
        <taxon>Formicinae</taxon>
        <taxon>Camponotus</taxon>
    </lineage>
</organism>
<keyword evidence="2" id="KW-1185">Reference proteome</keyword>
<name>E2AG08_CAMFO</name>
<dbReference type="STRING" id="104421.E2AG08"/>
<dbReference type="InParanoid" id="E2AG08"/>
<accession>E2AG08</accession>
<reference evidence="1 2" key="1">
    <citation type="journal article" date="2010" name="Science">
        <title>Genomic comparison of the ants Camponotus floridanus and Harpegnathos saltator.</title>
        <authorList>
            <person name="Bonasio R."/>
            <person name="Zhang G."/>
            <person name="Ye C."/>
            <person name="Mutti N.S."/>
            <person name="Fang X."/>
            <person name="Qin N."/>
            <person name="Donahue G."/>
            <person name="Yang P."/>
            <person name="Li Q."/>
            <person name="Li C."/>
            <person name="Zhang P."/>
            <person name="Huang Z."/>
            <person name="Berger S.L."/>
            <person name="Reinberg D."/>
            <person name="Wang J."/>
            <person name="Liebig J."/>
        </authorList>
    </citation>
    <scope>NUCLEOTIDE SEQUENCE [LARGE SCALE GENOMIC DNA]</scope>
    <source>
        <strain evidence="2">C129</strain>
    </source>
</reference>
<feature type="non-terminal residue" evidence="1">
    <location>
        <position position="108"/>
    </location>
</feature>